<gene>
    <name evidence="2" type="ORF">NKR23_g9109</name>
</gene>
<evidence type="ECO:0000256" key="1">
    <source>
        <dbReference type="SAM" id="MobiDB-lite"/>
    </source>
</evidence>
<evidence type="ECO:0000313" key="2">
    <source>
        <dbReference type="EMBL" id="KAJ9137457.1"/>
    </source>
</evidence>
<sequence length="193" mass="21071">MRQLAEQIMAPYVAHQALAQQPAQLSPQQRTGMDMLVNVRLDLPRQLGGEEYERFEEWVRNDFVGRVRGVILHDLLHPPAPPQQGLVVGVIRDSPSGAPGEVQVYAAAEIPEAASGLLSVRMTQSGVMTAGGVPIQPMMAQPVPVAQDLATITEDEQESEEQHHSQPVPSTWVGPRGNFIEVEQVEDAEDGIE</sequence>
<organism evidence="2 3">
    <name type="scientific">Pleurostoma richardsiae</name>
    <dbReference type="NCBI Taxonomy" id="41990"/>
    <lineage>
        <taxon>Eukaryota</taxon>
        <taxon>Fungi</taxon>
        <taxon>Dikarya</taxon>
        <taxon>Ascomycota</taxon>
        <taxon>Pezizomycotina</taxon>
        <taxon>Sordariomycetes</taxon>
        <taxon>Sordariomycetidae</taxon>
        <taxon>Calosphaeriales</taxon>
        <taxon>Pleurostomataceae</taxon>
        <taxon>Pleurostoma</taxon>
    </lineage>
</organism>
<evidence type="ECO:0000313" key="3">
    <source>
        <dbReference type="Proteomes" id="UP001174694"/>
    </source>
</evidence>
<feature type="compositionally biased region" description="Acidic residues" evidence="1">
    <location>
        <begin position="183"/>
        <end position="193"/>
    </location>
</feature>
<name>A0AA38R7G8_9PEZI</name>
<accession>A0AA38R7G8</accession>
<dbReference type="AlphaFoldDB" id="A0AA38R7G8"/>
<protein>
    <submittedName>
        <fullName evidence="2">Uncharacterized protein</fullName>
    </submittedName>
</protein>
<dbReference type="EMBL" id="JANBVO010000034">
    <property type="protein sequence ID" value="KAJ9137457.1"/>
    <property type="molecule type" value="Genomic_DNA"/>
</dbReference>
<proteinExistence type="predicted"/>
<keyword evidence="3" id="KW-1185">Reference proteome</keyword>
<dbReference type="Proteomes" id="UP001174694">
    <property type="component" value="Unassembled WGS sequence"/>
</dbReference>
<reference evidence="2" key="1">
    <citation type="submission" date="2022-07" db="EMBL/GenBank/DDBJ databases">
        <title>Fungi with potential for degradation of polypropylene.</title>
        <authorList>
            <person name="Gostincar C."/>
        </authorList>
    </citation>
    <scope>NUCLEOTIDE SEQUENCE</scope>
    <source>
        <strain evidence="2">EXF-13308</strain>
    </source>
</reference>
<comment type="caution">
    <text evidence="2">The sequence shown here is derived from an EMBL/GenBank/DDBJ whole genome shotgun (WGS) entry which is preliminary data.</text>
</comment>
<feature type="region of interest" description="Disordered" evidence="1">
    <location>
        <begin position="154"/>
        <end position="193"/>
    </location>
</feature>